<name>A0A195CUU1_9HYME</name>
<feature type="domain" description="C2H2-type" evidence="9">
    <location>
        <begin position="340"/>
        <end position="369"/>
    </location>
</feature>
<organism evidence="10 11">
    <name type="scientific">Cyphomyrmex costatus</name>
    <dbReference type="NCBI Taxonomy" id="456900"/>
    <lineage>
        <taxon>Eukaryota</taxon>
        <taxon>Metazoa</taxon>
        <taxon>Ecdysozoa</taxon>
        <taxon>Arthropoda</taxon>
        <taxon>Hexapoda</taxon>
        <taxon>Insecta</taxon>
        <taxon>Pterygota</taxon>
        <taxon>Neoptera</taxon>
        <taxon>Endopterygota</taxon>
        <taxon>Hymenoptera</taxon>
        <taxon>Apocrita</taxon>
        <taxon>Aculeata</taxon>
        <taxon>Formicoidea</taxon>
        <taxon>Formicidae</taxon>
        <taxon>Myrmicinae</taxon>
        <taxon>Cyphomyrmex</taxon>
    </lineage>
</organism>
<accession>A0A195CUU1</accession>
<dbReference type="Proteomes" id="UP000078542">
    <property type="component" value="Unassembled WGS sequence"/>
</dbReference>
<comment type="subcellular location">
    <subcellularLocation>
        <location evidence="1">Nucleus</location>
    </subcellularLocation>
</comment>
<keyword evidence="3" id="KW-0677">Repeat</keyword>
<dbReference type="PANTHER" id="PTHR24394:SF44">
    <property type="entry name" value="ZINC FINGER PROTEIN 271-LIKE"/>
    <property type="match status" value="1"/>
</dbReference>
<dbReference type="GO" id="GO:0008270">
    <property type="term" value="F:zinc ion binding"/>
    <property type="evidence" value="ECO:0007669"/>
    <property type="project" value="UniProtKB-KW"/>
</dbReference>
<dbReference type="EMBL" id="KQ977276">
    <property type="protein sequence ID" value="KYN04451.1"/>
    <property type="molecule type" value="Genomic_DNA"/>
</dbReference>
<feature type="domain" description="C2H2-type" evidence="9">
    <location>
        <begin position="398"/>
        <end position="425"/>
    </location>
</feature>
<protein>
    <recommendedName>
        <fullName evidence="9">C2H2-type domain-containing protein</fullName>
    </recommendedName>
</protein>
<dbReference type="PROSITE" id="PS50157">
    <property type="entry name" value="ZINC_FINGER_C2H2_2"/>
    <property type="match status" value="4"/>
</dbReference>
<proteinExistence type="predicted"/>
<evidence type="ECO:0000259" key="9">
    <source>
        <dbReference type="PROSITE" id="PS50157"/>
    </source>
</evidence>
<evidence type="ECO:0000256" key="5">
    <source>
        <dbReference type="ARBA" id="ARBA00022833"/>
    </source>
</evidence>
<dbReference type="InterPro" id="IPR013087">
    <property type="entry name" value="Znf_C2H2_type"/>
</dbReference>
<dbReference type="Gene3D" id="3.30.160.60">
    <property type="entry name" value="Classic Zinc Finger"/>
    <property type="match status" value="3"/>
</dbReference>
<evidence type="ECO:0000256" key="8">
    <source>
        <dbReference type="SAM" id="MobiDB-lite"/>
    </source>
</evidence>
<evidence type="ECO:0000256" key="3">
    <source>
        <dbReference type="ARBA" id="ARBA00022737"/>
    </source>
</evidence>
<dbReference type="Pfam" id="PF00096">
    <property type="entry name" value="zf-C2H2"/>
    <property type="match status" value="3"/>
</dbReference>
<dbReference type="PROSITE" id="PS00028">
    <property type="entry name" value="ZINC_FINGER_C2H2_1"/>
    <property type="match status" value="3"/>
</dbReference>
<evidence type="ECO:0000256" key="4">
    <source>
        <dbReference type="ARBA" id="ARBA00022771"/>
    </source>
</evidence>
<evidence type="ECO:0000313" key="10">
    <source>
        <dbReference type="EMBL" id="KYN04451.1"/>
    </source>
</evidence>
<sequence>TVGRDSPSALLEVLAEVASQTLHSEKKHINSMLTLQFKPKAASMKRKESSFTVSQLASMSVSHLVKQFAIFTSDELKRQYSYTCALVPGCHEKYTSFASEEKARSCIKNHLEKHLEHLKADKETYDTFTAKSINHKNLKTNLQNKKSRMQQIKKPQETLNKENKDVILEKPTNYLRKIFLNDINIKENEKQKCFQKSENKEIYDTDSKNSLQIDSKVLGDHSYSERLDDTTSNRKETSLSNVPDASGEENIVLMVVGTDSVHMKEYSHVHQKLTENCQDSNISSSPDETQISTESNTEICTTTKPKGKAKFIGTSKEEREMALAYIERIKKKGNPTGNNLQCRICDPPRSFTAPTTLVSHYRSHAGIKPYECRICKAVFTRRHSLKYHTLIHQNQTRFTCTDCGKKFRHPSHFREHQRRHTGEAPFGCDDCGQRFKTRNTYKRHLKTRHNKILTTFGEVLHPPEEDFQNVRIHRKRKGDSSEATMNIDNIASDTIVRFENHDETQIITNKTEEYVLKDGIDNNRNWETNEIIQIDKFASFEICSESQLNKTDGIETEIAIDCKYPDRENSDVNEECIDSIEDGLLQLKNPFYDNLRITDNEENHVVQDNIEDQDYECSNEINCNVNSQSETSKEEEQKDEVIEHEVNTVFPEEQDKNNLQVLQETHDYHKKISDSDLQDKNPTYLKTLQTEATSSNENDQKYDENYVITQNDVTNENPTKYANNFDVENREHLGNNIFCAQVVYANINILQAYDEVNEEIILENQNNVLQESECITQSVATDVVEILNVSSKDSGEANQETDQRQSHQYLYVRSEQLSTLIAQNKYVTIPLHQIKLCRDHGLQAKVDNHRSTGNPREKLGIAAVATASVLASPFVRHVNPFTALFLQETPRRGIQVGLGVFFRPD</sequence>
<keyword evidence="2" id="KW-0479">Metal-binding</keyword>
<evidence type="ECO:0000256" key="7">
    <source>
        <dbReference type="PROSITE-ProRule" id="PRU00042"/>
    </source>
</evidence>
<reference evidence="10 11" key="1">
    <citation type="submission" date="2016-03" db="EMBL/GenBank/DDBJ databases">
        <title>Cyphomyrmex costatus WGS genome.</title>
        <authorList>
            <person name="Nygaard S."/>
            <person name="Hu H."/>
            <person name="Boomsma J."/>
            <person name="Zhang G."/>
        </authorList>
    </citation>
    <scope>NUCLEOTIDE SEQUENCE [LARGE SCALE GENOMIC DNA]</scope>
    <source>
        <strain evidence="10">MS0001</strain>
        <tissue evidence="10">Whole body</tissue>
    </source>
</reference>
<evidence type="ECO:0000256" key="1">
    <source>
        <dbReference type="ARBA" id="ARBA00004123"/>
    </source>
</evidence>
<feature type="non-terminal residue" evidence="10">
    <location>
        <position position="1"/>
    </location>
</feature>
<evidence type="ECO:0000256" key="2">
    <source>
        <dbReference type="ARBA" id="ARBA00022723"/>
    </source>
</evidence>
<feature type="region of interest" description="Disordered" evidence="8">
    <location>
        <begin position="222"/>
        <end position="243"/>
    </location>
</feature>
<keyword evidence="5" id="KW-0862">Zinc</keyword>
<dbReference type="PANTHER" id="PTHR24394">
    <property type="entry name" value="ZINC FINGER PROTEIN"/>
    <property type="match status" value="1"/>
</dbReference>
<feature type="domain" description="C2H2-type" evidence="9">
    <location>
        <begin position="370"/>
        <end position="397"/>
    </location>
</feature>
<keyword evidence="11" id="KW-1185">Reference proteome</keyword>
<dbReference type="SMART" id="SM00355">
    <property type="entry name" value="ZnF_C2H2"/>
    <property type="match status" value="4"/>
</dbReference>
<keyword evidence="6" id="KW-0539">Nucleus</keyword>
<evidence type="ECO:0000313" key="11">
    <source>
        <dbReference type="Proteomes" id="UP000078542"/>
    </source>
</evidence>
<dbReference type="GO" id="GO:0000981">
    <property type="term" value="F:DNA-binding transcription factor activity, RNA polymerase II-specific"/>
    <property type="evidence" value="ECO:0007669"/>
    <property type="project" value="TreeGrafter"/>
</dbReference>
<feature type="domain" description="C2H2-type" evidence="9">
    <location>
        <begin position="426"/>
        <end position="449"/>
    </location>
</feature>
<evidence type="ECO:0000256" key="6">
    <source>
        <dbReference type="ARBA" id="ARBA00023242"/>
    </source>
</evidence>
<dbReference type="AlphaFoldDB" id="A0A195CUU1"/>
<feature type="compositionally biased region" description="Basic and acidic residues" evidence="8">
    <location>
        <begin position="222"/>
        <end position="237"/>
    </location>
</feature>
<keyword evidence="4 7" id="KW-0863">Zinc-finger</keyword>
<dbReference type="STRING" id="456900.A0A195CUU1"/>
<dbReference type="GO" id="GO:0005634">
    <property type="term" value="C:nucleus"/>
    <property type="evidence" value="ECO:0007669"/>
    <property type="project" value="UniProtKB-SubCell"/>
</dbReference>
<dbReference type="SUPFAM" id="SSF57667">
    <property type="entry name" value="beta-beta-alpha zinc fingers"/>
    <property type="match status" value="2"/>
</dbReference>
<dbReference type="FunFam" id="3.30.160.60:FF:000340">
    <property type="entry name" value="zinc finger protein 473 isoform X1"/>
    <property type="match status" value="1"/>
</dbReference>
<dbReference type="InterPro" id="IPR036236">
    <property type="entry name" value="Znf_C2H2_sf"/>
</dbReference>
<dbReference type="FunFam" id="3.30.160.60:FF:002529">
    <property type="entry name" value="B-cell CLL/lymphoma 6 member B protein"/>
    <property type="match status" value="1"/>
</dbReference>
<gene>
    <name evidence="10" type="ORF">ALC62_04675</name>
</gene>